<dbReference type="GO" id="GO:0030687">
    <property type="term" value="C:preribosome, large subunit precursor"/>
    <property type="evidence" value="ECO:0007669"/>
    <property type="project" value="TreeGrafter"/>
</dbReference>
<dbReference type="EMBL" id="JAUKUA010000009">
    <property type="protein sequence ID" value="KAK0702197.1"/>
    <property type="molecule type" value="Genomic_DNA"/>
</dbReference>
<name>A0AA39ZR76_9PEZI</name>
<dbReference type="AlphaFoldDB" id="A0AA39ZR76"/>
<proteinExistence type="predicted"/>
<evidence type="ECO:0000313" key="4">
    <source>
        <dbReference type="Proteomes" id="UP001172102"/>
    </source>
</evidence>
<dbReference type="InterPro" id="IPR040025">
    <property type="entry name" value="Znf622/Rei1/Reh1"/>
</dbReference>
<feature type="compositionally biased region" description="Polar residues" evidence="1">
    <location>
        <begin position="53"/>
        <end position="62"/>
    </location>
</feature>
<keyword evidence="3" id="KW-0479">Metal-binding</keyword>
<dbReference type="Proteomes" id="UP001172102">
    <property type="component" value="Unassembled WGS sequence"/>
</dbReference>
<feature type="region of interest" description="Disordered" evidence="1">
    <location>
        <begin position="45"/>
        <end position="88"/>
    </location>
</feature>
<reference evidence="3" key="1">
    <citation type="submission" date="2023-06" db="EMBL/GenBank/DDBJ databases">
        <title>Genome-scale phylogeny and comparative genomics of the fungal order Sordariales.</title>
        <authorList>
            <consortium name="Lawrence Berkeley National Laboratory"/>
            <person name="Hensen N."/>
            <person name="Bonometti L."/>
            <person name="Westerberg I."/>
            <person name="Brannstrom I.O."/>
            <person name="Guillou S."/>
            <person name="Cros-Aarteil S."/>
            <person name="Calhoun S."/>
            <person name="Haridas S."/>
            <person name="Kuo A."/>
            <person name="Mondo S."/>
            <person name="Pangilinan J."/>
            <person name="Riley R."/>
            <person name="Labutti K."/>
            <person name="Andreopoulos B."/>
            <person name="Lipzen A."/>
            <person name="Chen C."/>
            <person name="Yanf M."/>
            <person name="Daum C."/>
            <person name="Ng V."/>
            <person name="Clum A."/>
            <person name="Steindorff A."/>
            <person name="Ohm R."/>
            <person name="Martin F."/>
            <person name="Silar P."/>
            <person name="Natvig D."/>
            <person name="Lalanne C."/>
            <person name="Gautier V."/>
            <person name="Ament-Velasquez S.L."/>
            <person name="Kruys A."/>
            <person name="Hutchinson M.I."/>
            <person name="Powell A.J."/>
            <person name="Barry K."/>
            <person name="Miller A.N."/>
            <person name="Grigoriev I.V."/>
            <person name="Debuchy R."/>
            <person name="Gladieux P."/>
            <person name="Thoren M.H."/>
            <person name="Johannesson H."/>
        </authorList>
    </citation>
    <scope>NUCLEOTIDE SEQUENCE</scope>
    <source>
        <strain evidence="3">SMH4607-1</strain>
    </source>
</reference>
<keyword evidence="4" id="KW-1185">Reference proteome</keyword>
<feature type="compositionally biased region" description="Low complexity" evidence="1">
    <location>
        <begin position="73"/>
        <end position="88"/>
    </location>
</feature>
<dbReference type="PANTHER" id="PTHR13182:SF8">
    <property type="entry name" value="CYTOPLASMIC 60S SUBUNIT BIOGENESIS FACTOR ZNF622"/>
    <property type="match status" value="1"/>
</dbReference>
<feature type="compositionally biased region" description="Acidic residues" evidence="1">
    <location>
        <begin position="193"/>
        <end position="202"/>
    </location>
</feature>
<keyword evidence="3" id="KW-0863">Zinc-finger</keyword>
<dbReference type="GO" id="GO:0008270">
    <property type="term" value="F:zinc ion binding"/>
    <property type="evidence" value="ECO:0007669"/>
    <property type="project" value="UniProtKB-KW"/>
</dbReference>
<sequence>MESLSTFKLSSKQCGACNVALESDSTRRAHSKTEWHVENLRRRVGGLPPLDASTFSASTTSKLDTRDIDPEQDSSSSPDESIDTPSSEGAPEFFAKQCLFCNQICDSFEDNILHMQKAHGLFINNLDRLIVDLETLVRYLHLVIFGYHECLYCHSRRRTAEASQQHMLGKGHCSIDIQDPESEYRDFFNFVTEDTEDTGDGESDAHGDNAAPSARGASLSPGPLRGSVSPRTAGQAAHWSSQPHRPRNPPTPTRTSPSSQTLTRGERRGISPIDPLANLSVSDQMCLAHIPPSQQRAVLAVQKKQLGKAQRAEMRNSVRVEMIGNKILTKHLISDIPARRLKYAWC</sequence>
<feature type="compositionally biased region" description="Low complexity" evidence="1">
    <location>
        <begin position="253"/>
        <end position="263"/>
    </location>
</feature>
<dbReference type="Pfam" id="PF12756">
    <property type="entry name" value="zf-C2H2_2"/>
    <property type="match status" value="1"/>
</dbReference>
<gene>
    <name evidence="3" type="ORF">B0H67DRAFT_393399</name>
</gene>
<dbReference type="GO" id="GO:0042273">
    <property type="term" value="P:ribosomal large subunit biogenesis"/>
    <property type="evidence" value="ECO:0007669"/>
    <property type="project" value="TreeGrafter"/>
</dbReference>
<evidence type="ECO:0000259" key="2">
    <source>
        <dbReference type="Pfam" id="PF12756"/>
    </source>
</evidence>
<dbReference type="InterPro" id="IPR041661">
    <property type="entry name" value="ZN622/Rei1/Reh1_Znf-C2H2"/>
</dbReference>
<comment type="caution">
    <text evidence="3">The sequence shown here is derived from an EMBL/GenBank/DDBJ whole genome shotgun (WGS) entry which is preliminary data.</text>
</comment>
<feature type="domain" description="ZN622/Rei1/Reh1 zinc finger C2H2-type" evidence="2">
    <location>
        <begin position="97"/>
        <end position="193"/>
    </location>
</feature>
<evidence type="ECO:0000313" key="3">
    <source>
        <dbReference type="EMBL" id="KAK0702197.1"/>
    </source>
</evidence>
<keyword evidence="3" id="KW-0862">Zinc</keyword>
<evidence type="ECO:0000256" key="1">
    <source>
        <dbReference type="SAM" id="MobiDB-lite"/>
    </source>
</evidence>
<protein>
    <submittedName>
        <fullName evidence="3">C2H2 type zinc-finger-domain-containing protein</fullName>
    </submittedName>
</protein>
<feature type="region of interest" description="Disordered" evidence="1">
    <location>
        <begin position="193"/>
        <end position="273"/>
    </location>
</feature>
<dbReference type="PANTHER" id="PTHR13182">
    <property type="entry name" value="ZINC FINGER PROTEIN 622"/>
    <property type="match status" value="1"/>
</dbReference>
<accession>A0AA39ZR76</accession>
<organism evidence="3 4">
    <name type="scientific">Lasiosphaeris hirsuta</name>
    <dbReference type="NCBI Taxonomy" id="260670"/>
    <lineage>
        <taxon>Eukaryota</taxon>
        <taxon>Fungi</taxon>
        <taxon>Dikarya</taxon>
        <taxon>Ascomycota</taxon>
        <taxon>Pezizomycotina</taxon>
        <taxon>Sordariomycetes</taxon>
        <taxon>Sordariomycetidae</taxon>
        <taxon>Sordariales</taxon>
        <taxon>Lasiosphaeriaceae</taxon>
        <taxon>Lasiosphaeris</taxon>
    </lineage>
</organism>